<evidence type="ECO:0000256" key="1">
    <source>
        <dbReference type="SAM" id="SignalP"/>
    </source>
</evidence>
<gene>
    <name evidence="2" type="ORF">GTC17253_06150</name>
</gene>
<reference evidence="2" key="1">
    <citation type="submission" date="2024-07" db="EMBL/GenBank/DDBJ databases">
        <title>Complete genome sequence of Prevotella sp. YM-2024 GTC17253.</title>
        <authorList>
            <person name="Hayashi M."/>
            <person name="Muto Y."/>
            <person name="Tanaka K."/>
            <person name="Niwa H."/>
        </authorList>
    </citation>
    <scope>NUCLEOTIDE SEQUENCE</scope>
    <source>
        <strain evidence="2">GTC17253</strain>
    </source>
</reference>
<evidence type="ECO:0008006" key="3">
    <source>
        <dbReference type="Google" id="ProtNLM"/>
    </source>
</evidence>
<proteinExistence type="predicted"/>
<organism evidence="2">
    <name type="scientific">Prevotella sp. GTC17253</name>
    <dbReference type="NCBI Taxonomy" id="3236793"/>
    <lineage>
        <taxon>Bacteria</taxon>
        <taxon>Pseudomonadati</taxon>
        <taxon>Bacteroidota</taxon>
        <taxon>Bacteroidia</taxon>
        <taxon>Bacteroidales</taxon>
        <taxon>Prevotellaceae</taxon>
        <taxon>Prevotella</taxon>
    </lineage>
</organism>
<evidence type="ECO:0000313" key="2">
    <source>
        <dbReference type="EMBL" id="BFO70649.1"/>
    </source>
</evidence>
<protein>
    <recommendedName>
        <fullName evidence="3">Lipoprotein</fullName>
    </recommendedName>
</protein>
<sequence>MKALFILSVTALFPLFMACGAFDTDKDSSGIADSFATAYFNYDYHKSLKYVHHTSRKWIVYAASQVRQEDVDMLRSMAEPPTIEIEEHTRDKENDSLVHITVKVSNFFNMDTIGTSGHMVQDARFSLPVLYAKGKWLVRLDELPRPIR</sequence>
<dbReference type="EMBL" id="AP035785">
    <property type="protein sequence ID" value="BFO70649.1"/>
    <property type="molecule type" value="Genomic_DNA"/>
</dbReference>
<accession>A0AB33INR7</accession>
<dbReference type="PROSITE" id="PS51257">
    <property type="entry name" value="PROKAR_LIPOPROTEIN"/>
    <property type="match status" value="1"/>
</dbReference>
<keyword evidence="1" id="KW-0732">Signal</keyword>
<name>A0AB33INR7_9BACT</name>
<dbReference type="AlphaFoldDB" id="A0AB33INR7"/>
<feature type="signal peptide" evidence="1">
    <location>
        <begin position="1"/>
        <end position="21"/>
    </location>
</feature>
<feature type="chain" id="PRO_5044323850" description="Lipoprotein" evidence="1">
    <location>
        <begin position="22"/>
        <end position="148"/>
    </location>
</feature>